<comment type="caution">
    <text evidence="1">The sequence shown here is derived from an EMBL/GenBank/DDBJ whole genome shotgun (WGS) entry which is preliminary data.</text>
</comment>
<evidence type="ECO:0000313" key="2">
    <source>
        <dbReference type="Proteomes" id="UP000676336"/>
    </source>
</evidence>
<gene>
    <name evidence="1" type="ORF">SMN809_LOCUS76010</name>
</gene>
<dbReference type="EMBL" id="CAJOBI010333845">
    <property type="protein sequence ID" value="CAF5202743.1"/>
    <property type="molecule type" value="Genomic_DNA"/>
</dbReference>
<proteinExistence type="predicted"/>
<reference evidence="1" key="1">
    <citation type="submission" date="2021-02" db="EMBL/GenBank/DDBJ databases">
        <authorList>
            <person name="Nowell W R."/>
        </authorList>
    </citation>
    <scope>NUCLEOTIDE SEQUENCE</scope>
</reference>
<protein>
    <submittedName>
        <fullName evidence="1">Uncharacterized protein</fullName>
    </submittedName>
</protein>
<sequence>PPNCQRILLFAESPSGPRRVSVKKVHRITASKSFDDGLDGDNLDDSKIASALKYSYYYFLLL</sequence>
<accession>A0A8S3IP75</accession>
<dbReference type="Proteomes" id="UP000676336">
    <property type="component" value="Unassembled WGS sequence"/>
</dbReference>
<organism evidence="1 2">
    <name type="scientific">Rotaria magnacalcarata</name>
    <dbReference type="NCBI Taxonomy" id="392030"/>
    <lineage>
        <taxon>Eukaryota</taxon>
        <taxon>Metazoa</taxon>
        <taxon>Spiralia</taxon>
        <taxon>Gnathifera</taxon>
        <taxon>Rotifera</taxon>
        <taxon>Eurotatoria</taxon>
        <taxon>Bdelloidea</taxon>
        <taxon>Philodinida</taxon>
        <taxon>Philodinidae</taxon>
        <taxon>Rotaria</taxon>
    </lineage>
</organism>
<dbReference type="AlphaFoldDB" id="A0A8S3IP75"/>
<feature type="non-terminal residue" evidence="1">
    <location>
        <position position="1"/>
    </location>
</feature>
<name>A0A8S3IP75_9BILA</name>
<evidence type="ECO:0000313" key="1">
    <source>
        <dbReference type="EMBL" id="CAF5202743.1"/>
    </source>
</evidence>